<dbReference type="EMBL" id="CAJFCV020000003">
    <property type="protein sequence ID" value="CAG9107250.1"/>
    <property type="molecule type" value="Genomic_DNA"/>
</dbReference>
<dbReference type="AlphaFoldDB" id="A0A1I7SUD8"/>
<dbReference type="eggNOG" id="KOG1905">
    <property type="taxonomic scope" value="Eukaryota"/>
</dbReference>
<evidence type="ECO:0000313" key="3">
    <source>
        <dbReference type="Proteomes" id="UP000095284"/>
    </source>
</evidence>
<evidence type="ECO:0000313" key="4">
    <source>
        <dbReference type="Proteomes" id="UP000659654"/>
    </source>
</evidence>
<dbReference type="OrthoDB" id="10453089at2759"/>
<accession>A0A1I7SUD8</accession>
<gene>
    <name evidence="1" type="ORF">BXYJ_LOCUS6378</name>
</gene>
<proteinExistence type="predicted"/>
<evidence type="ECO:0000313" key="5">
    <source>
        <dbReference type="WBParaSite" id="BXY_1666000.1"/>
    </source>
</evidence>
<keyword evidence="4" id="KW-1185">Reference proteome</keyword>
<reference evidence="2" key="2">
    <citation type="submission" date="2020-08" db="EMBL/GenBank/DDBJ databases">
        <authorList>
            <person name="Kikuchi T."/>
        </authorList>
    </citation>
    <scope>NUCLEOTIDE SEQUENCE</scope>
    <source>
        <strain evidence="1">Ka4C1</strain>
    </source>
</reference>
<evidence type="ECO:0000313" key="2">
    <source>
        <dbReference type="EMBL" id="CAG9107250.1"/>
    </source>
</evidence>
<dbReference type="EMBL" id="CAJFDI010000003">
    <property type="protein sequence ID" value="CAD5220837.1"/>
    <property type="molecule type" value="Genomic_DNA"/>
</dbReference>
<name>A0A1I7SUD8_BURXY</name>
<dbReference type="Proteomes" id="UP000582659">
    <property type="component" value="Unassembled WGS sequence"/>
</dbReference>
<dbReference type="WBParaSite" id="BXY_1666000.1">
    <property type="protein sequence ID" value="BXY_1666000.1"/>
    <property type="gene ID" value="BXY_1666000"/>
</dbReference>
<evidence type="ECO:0000313" key="1">
    <source>
        <dbReference type="EMBL" id="CAD5220837.1"/>
    </source>
</evidence>
<sequence length="535" mass="61562">MLKETDSDKLAAVHQIFVKVGLRKYTVYLDKCDSDSNVVVLCIDLCAAGLVDSKVFRSLIKQVFSLLKPSSEFLVKLLDRFLEKDSYKPGFVVVPVILNRVGNAVLTLDRIKKMVHWINEGAKHGAHIRHLCDKPCEATLKAILGMDNSRELLNETLEFANLLGNLENWRSGWRDLKDKRKPMYNDVFDRFYAETANVQDDISSLNDENQFEKVAKDEDEELVIQLKTWMVDAEKCKAGSVLTMADIMETLSYEEKRPGNHEMPRDKINKFYKSVRDHVYKLAEDESMSSLLVVMNIVLNTHSKKLIDLGNTALIRLAVSLKDDATKEMVKSKVFDILNSESCLRLRPYALSTVLTTLSRYGFLDPQCVIEHFLSQASLPSKSVIWFNDSTLSRLFEVRMIPLNYLSLLKMFYSRKAYSYVRSFYQLSSAVFCNGSVSLSYFYYADQGLLEIIFEVLDELCDMKMNYTSLEMLQSCLLVLEVVDPFEFPESLASRYTEKHRKLLNEKLTCLFQIVPDFSFKIRLQKMLKTFSCSC</sequence>
<reference evidence="5" key="1">
    <citation type="submission" date="2016-11" db="UniProtKB">
        <authorList>
            <consortium name="WormBaseParasite"/>
        </authorList>
    </citation>
    <scope>IDENTIFICATION</scope>
</reference>
<protein>
    <submittedName>
        <fullName evidence="1">(pine wood nematode) hypothetical protein</fullName>
    </submittedName>
</protein>
<organism evidence="3 5">
    <name type="scientific">Bursaphelenchus xylophilus</name>
    <name type="common">Pinewood nematode worm</name>
    <name type="synonym">Aphelenchoides xylophilus</name>
    <dbReference type="NCBI Taxonomy" id="6326"/>
    <lineage>
        <taxon>Eukaryota</taxon>
        <taxon>Metazoa</taxon>
        <taxon>Ecdysozoa</taxon>
        <taxon>Nematoda</taxon>
        <taxon>Chromadorea</taxon>
        <taxon>Rhabditida</taxon>
        <taxon>Tylenchina</taxon>
        <taxon>Tylenchomorpha</taxon>
        <taxon>Aphelenchoidea</taxon>
        <taxon>Aphelenchoididae</taxon>
        <taxon>Bursaphelenchus</taxon>
    </lineage>
</organism>
<dbReference type="Proteomes" id="UP000659654">
    <property type="component" value="Unassembled WGS sequence"/>
</dbReference>
<dbReference type="Proteomes" id="UP000095284">
    <property type="component" value="Unplaced"/>
</dbReference>